<dbReference type="EMBL" id="UYRR01031285">
    <property type="protein sequence ID" value="VDK48556.1"/>
    <property type="molecule type" value="Genomic_DNA"/>
</dbReference>
<dbReference type="SMART" id="SM00356">
    <property type="entry name" value="ZnF_C3H1"/>
    <property type="match status" value="1"/>
</dbReference>
<feature type="domain" description="C3H1-type" evidence="10">
    <location>
        <begin position="346"/>
        <end position="374"/>
    </location>
</feature>
<dbReference type="InterPro" id="IPR000504">
    <property type="entry name" value="RRM_dom"/>
</dbReference>
<reference evidence="13" key="1">
    <citation type="submission" date="2016-04" db="UniProtKB">
        <authorList>
            <consortium name="WormBaseParasite"/>
        </authorList>
    </citation>
    <scope>IDENTIFICATION</scope>
</reference>
<feature type="compositionally biased region" description="Basic and acidic residues" evidence="8">
    <location>
        <begin position="204"/>
        <end position="217"/>
    </location>
</feature>
<evidence type="ECO:0000256" key="4">
    <source>
        <dbReference type="ARBA" id="ARBA00022884"/>
    </source>
</evidence>
<evidence type="ECO:0000256" key="5">
    <source>
        <dbReference type="ARBA" id="ARBA00043866"/>
    </source>
</evidence>
<dbReference type="GO" id="GO:0008270">
    <property type="term" value="F:zinc ion binding"/>
    <property type="evidence" value="ECO:0007669"/>
    <property type="project" value="UniProtKB-KW"/>
</dbReference>
<feature type="compositionally biased region" description="Polar residues" evidence="8">
    <location>
        <begin position="855"/>
        <end position="865"/>
    </location>
</feature>
<keyword evidence="2 7" id="KW-0863">Zinc-finger</keyword>
<evidence type="ECO:0000259" key="9">
    <source>
        <dbReference type="PROSITE" id="PS50102"/>
    </source>
</evidence>
<dbReference type="PANTHER" id="PTHR14398:SF0">
    <property type="entry name" value="ZINC FINGER PROTEIN SWM"/>
    <property type="match status" value="1"/>
</dbReference>
<proteinExistence type="predicted"/>
<comment type="function">
    <text evidence="5">May be involved in the turnover of nuclear polyadenylated (pA+) RNA.</text>
</comment>
<dbReference type="InterPro" id="IPR035979">
    <property type="entry name" value="RBD_domain_sf"/>
</dbReference>
<dbReference type="PROSITE" id="PS50103">
    <property type="entry name" value="ZF_C3H1"/>
    <property type="match status" value="1"/>
</dbReference>
<dbReference type="PROSITE" id="PS50102">
    <property type="entry name" value="RRM"/>
    <property type="match status" value="1"/>
</dbReference>
<evidence type="ECO:0000256" key="2">
    <source>
        <dbReference type="ARBA" id="ARBA00022771"/>
    </source>
</evidence>
<feature type="compositionally biased region" description="Basic and acidic residues" evidence="8">
    <location>
        <begin position="224"/>
        <end position="291"/>
    </location>
</feature>
<evidence type="ECO:0000313" key="13">
    <source>
        <dbReference type="WBParaSite" id="ASIM_0001353301-mRNA-1"/>
    </source>
</evidence>
<dbReference type="Gene3D" id="1.20.1390.10">
    <property type="entry name" value="PWI domain"/>
    <property type="match status" value="1"/>
</dbReference>
<dbReference type="InterPro" id="IPR000571">
    <property type="entry name" value="Znf_CCCH"/>
</dbReference>
<evidence type="ECO:0000259" key="10">
    <source>
        <dbReference type="PROSITE" id="PS50103"/>
    </source>
</evidence>
<reference evidence="11 12" key="2">
    <citation type="submission" date="2018-11" db="EMBL/GenBank/DDBJ databases">
        <authorList>
            <consortium name="Pathogen Informatics"/>
        </authorList>
    </citation>
    <scope>NUCLEOTIDE SEQUENCE [LARGE SCALE GENOMIC DNA]</scope>
</reference>
<feature type="region of interest" description="Disordered" evidence="8">
    <location>
        <begin position="724"/>
        <end position="758"/>
    </location>
</feature>
<feature type="compositionally biased region" description="Basic and acidic residues" evidence="8">
    <location>
        <begin position="303"/>
        <end position="346"/>
    </location>
</feature>
<organism evidence="13">
    <name type="scientific">Anisakis simplex</name>
    <name type="common">Herring worm</name>
    <dbReference type="NCBI Taxonomy" id="6269"/>
    <lineage>
        <taxon>Eukaryota</taxon>
        <taxon>Metazoa</taxon>
        <taxon>Ecdysozoa</taxon>
        <taxon>Nematoda</taxon>
        <taxon>Chromadorea</taxon>
        <taxon>Rhabditida</taxon>
        <taxon>Spirurina</taxon>
        <taxon>Ascaridomorpha</taxon>
        <taxon>Ascaridoidea</taxon>
        <taxon>Anisakidae</taxon>
        <taxon>Anisakis</taxon>
        <taxon>Anisakis simplex complex</taxon>
    </lineage>
</organism>
<evidence type="ECO:0000256" key="6">
    <source>
        <dbReference type="PROSITE-ProRule" id="PRU00176"/>
    </source>
</evidence>
<keyword evidence="1 7" id="KW-0479">Metal-binding</keyword>
<dbReference type="GO" id="GO:0005634">
    <property type="term" value="C:nucleus"/>
    <property type="evidence" value="ECO:0007669"/>
    <property type="project" value="TreeGrafter"/>
</dbReference>
<evidence type="ECO:0000313" key="12">
    <source>
        <dbReference type="Proteomes" id="UP000267096"/>
    </source>
</evidence>
<keyword evidence="12" id="KW-1185">Reference proteome</keyword>
<dbReference type="InterPro" id="IPR002483">
    <property type="entry name" value="PWI_dom"/>
</dbReference>
<feature type="zinc finger region" description="C3H1-type" evidence="7">
    <location>
        <begin position="346"/>
        <end position="374"/>
    </location>
</feature>
<sequence>MIVESPEALRVWLTKEMAPICDAEPAALAKYVLALLRKDKPEAELMEFCIEQLDVFLQTKARPFVEKLFGVIKDRSYIMPSAQSSATAASASANTSNQPTSQHQSTQPNQVSPNNNSSTSRGSSSDNRKKEVDEKKESTKDKDIKDDDKKKASSASERDRDMRRGRDDKESSDKKGGAQQQSDIIPNQPQKSVRKRISPPIANPRDDQRRDHPDLRFERRRSRSPRDRGRGVDRSDRLDRGSDRGERVERGLDRGDRGSERGDRIDRGFERGDRGFERGQERGDRVLERSRLQAVNQPRAVHRQNERYKGGDRLSDRVERIDRTERKRSRSPYERPRREKSAEVEQRKKKRCRDYDEKGYCMKGDQCIYDHGPDPLVVDDIALEKMVSTGGSATNAANNNSSTTKTTLNTVTNTTASLPPQQITPNFSVPPPGYTPLNPPPPGVDNVYMANSSAATAIPPLSEGYNPEAPALSAASSLVVQGRVQAPDFSIPPPPIPLSAQPPPALSQSHLGGQAAPQSWPSSTYPAMHHTNPQSISASSASILVHPTANSSTSYDPSQPSTNLHNVVQQTLSSGAVVTRQLRGANQMMGANINVNRYGISSSSTNPSNNRTLQVRKIPIALNNITKLNEHFANFGQIVNIQVCYDGDPEAALITYSTRGEAMSAYKSTTPILNNRFIKVFWHAPDSQQANSAQQFSHAPGVMSGSAVSYNPVKGSLTKTVHIGGSRSQKATATNKQTPNAVDASDPTAAQNQLKSKTNLPVPQSIADKEKYIEVRRKRKQEKENKMRLLDLHRRKSALLTKEIEQQKLIIKALQNATNADKKKQLCGLFKKVDESVKSLKGELEELSMKLMEMNKNSSESNGQTAEADDMSKAEKTVADDQVTPQNGSTAKTVTSKRSRSVSDASADGHQTEATTVVSAPLKKIRHVDSTQAIDNRSRVVAVRGFTAESENDLIVHMEHFGELVDMDFTAGSRNKAVTAYFTYRTRHDAEQAVALGADFGLCPIVVEWATKNGSTEVSGVVPDEKRNPSERVTPAALLASCPLDEVHF</sequence>
<dbReference type="SUPFAM" id="SSF54928">
    <property type="entry name" value="RNA-binding domain, RBD"/>
    <property type="match status" value="2"/>
</dbReference>
<feature type="compositionally biased region" description="Polar residues" evidence="8">
    <location>
        <begin position="748"/>
        <end position="758"/>
    </location>
</feature>
<dbReference type="PANTHER" id="PTHR14398">
    <property type="entry name" value="RNA RECOGNITION RRM/RNP DOMAIN"/>
    <property type="match status" value="1"/>
</dbReference>
<dbReference type="SUPFAM" id="SSF90229">
    <property type="entry name" value="CCCH zinc finger"/>
    <property type="match status" value="1"/>
</dbReference>
<dbReference type="InterPro" id="IPR036855">
    <property type="entry name" value="Znf_CCCH_sf"/>
</dbReference>
<feature type="compositionally biased region" description="Basic and acidic residues" evidence="8">
    <location>
        <begin position="126"/>
        <end position="176"/>
    </location>
</feature>
<feature type="domain" description="RRM" evidence="9">
    <location>
        <begin position="611"/>
        <end position="685"/>
    </location>
</feature>
<dbReference type="Gene3D" id="4.10.1000.10">
    <property type="entry name" value="Zinc finger, CCCH-type"/>
    <property type="match status" value="1"/>
</dbReference>
<dbReference type="WBParaSite" id="ASIM_0001353301-mRNA-1">
    <property type="protein sequence ID" value="ASIM_0001353301-mRNA-1"/>
    <property type="gene ID" value="ASIM_0001353301"/>
</dbReference>
<dbReference type="SMART" id="SM00360">
    <property type="entry name" value="RRM"/>
    <property type="match status" value="2"/>
</dbReference>
<feature type="compositionally biased region" description="Pro residues" evidence="8">
    <location>
        <begin position="490"/>
        <end position="505"/>
    </location>
</feature>
<feature type="compositionally biased region" description="Basic and acidic residues" evidence="8">
    <location>
        <begin position="870"/>
        <end position="879"/>
    </location>
</feature>
<feature type="region of interest" description="Disordered" evidence="8">
    <location>
        <begin position="88"/>
        <end position="350"/>
    </location>
</feature>
<feature type="region of interest" description="Disordered" evidence="8">
    <location>
        <begin position="855"/>
        <end position="915"/>
    </location>
</feature>
<dbReference type="CDD" id="cd12257">
    <property type="entry name" value="RRM1_RBM26_like"/>
    <property type="match status" value="1"/>
</dbReference>
<feature type="compositionally biased region" description="Polar residues" evidence="8">
    <location>
        <begin position="178"/>
        <end position="191"/>
    </location>
</feature>
<feature type="compositionally biased region" description="Low complexity" evidence="8">
    <location>
        <begin position="88"/>
        <end position="125"/>
    </location>
</feature>
<dbReference type="OrthoDB" id="443401at2759"/>
<feature type="compositionally biased region" description="Polar residues" evidence="8">
    <location>
        <begin position="883"/>
        <end position="894"/>
    </location>
</feature>
<dbReference type="AlphaFoldDB" id="A0A158PP32"/>
<dbReference type="Proteomes" id="UP000267096">
    <property type="component" value="Unassembled WGS sequence"/>
</dbReference>
<dbReference type="FunFam" id="3.30.70.330:FF:000208">
    <property type="entry name" value="RNA-binding protein 27 isoform X2"/>
    <property type="match status" value="1"/>
</dbReference>
<protein>
    <submittedName>
        <fullName evidence="13">Putative rrm/rnp domain (inferred by orthology to a S. mansoni protein)</fullName>
    </submittedName>
</protein>
<dbReference type="InterPro" id="IPR012677">
    <property type="entry name" value="Nucleotide-bd_a/b_plait_sf"/>
</dbReference>
<gene>
    <name evidence="11" type="ORF">ASIM_LOCUS12961</name>
</gene>
<evidence type="ECO:0000256" key="3">
    <source>
        <dbReference type="ARBA" id="ARBA00022833"/>
    </source>
</evidence>
<feature type="compositionally biased region" description="Polar residues" evidence="8">
    <location>
        <begin position="516"/>
        <end position="533"/>
    </location>
</feature>
<dbReference type="GO" id="GO:0003723">
    <property type="term" value="F:RNA binding"/>
    <property type="evidence" value="ECO:0007669"/>
    <property type="project" value="UniProtKB-UniRule"/>
</dbReference>
<dbReference type="Gene3D" id="3.30.70.330">
    <property type="match status" value="1"/>
</dbReference>
<feature type="region of interest" description="Disordered" evidence="8">
    <location>
        <begin position="486"/>
        <end position="533"/>
    </location>
</feature>
<feature type="compositionally biased region" description="Polar residues" evidence="8">
    <location>
        <begin position="726"/>
        <end position="740"/>
    </location>
</feature>
<evidence type="ECO:0000313" key="11">
    <source>
        <dbReference type="EMBL" id="VDK48556.1"/>
    </source>
</evidence>
<name>A0A158PP32_ANISI</name>
<keyword evidence="4 6" id="KW-0694">RNA-binding</keyword>
<dbReference type="InterPro" id="IPR045137">
    <property type="entry name" value="RBM26/27"/>
</dbReference>
<accession>A0A158PP32</accession>
<dbReference type="Pfam" id="PF14605">
    <property type="entry name" value="Nup35_RRM_2"/>
    <property type="match status" value="1"/>
</dbReference>
<dbReference type="Pfam" id="PF01480">
    <property type="entry name" value="PWI"/>
    <property type="match status" value="1"/>
</dbReference>
<evidence type="ECO:0000256" key="1">
    <source>
        <dbReference type="ARBA" id="ARBA00022723"/>
    </source>
</evidence>
<evidence type="ECO:0000256" key="8">
    <source>
        <dbReference type="SAM" id="MobiDB-lite"/>
    </source>
</evidence>
<keyword evidence="3 7" id="KW-0862">Zinc</keyword>
<evidence type="ECO:0000256" key="7">
    <source>
        <dbReference type="PROSITE-ProRule" id="PRU00723"/>
    </source>
</evidence>